<protein>
    <submittedName>
        <fullName evidence="1">Alpha-galactosidase</fullName>
        <ecNumber evidence="1">3.2.1.22</ecNumber>
    </submittedName>
</protein>
<evidence type="ECO:0000313" key="2">
    <source>
        <dbReference type="Proteomes" id="UP001161691"/>
    </source>
</evidence>
<dbReference type="Proteomes" id="UP001161691">
    <property type="component" value="Unassembled WGS sequence"/>
</dbReference>
<keyword evidence="1" id="KW-0378">Hydrolase</keyword>
<dbReference type="RefSeq" id="WP_282912589.1">
    <property type="nucleotide sequence ID" value="NZ_JAGRPV010000001.1"/>
</dbReference>
<organism evidence="1 2">
    <name type="scientific">Cohnella hashimotonis</name>
    <dbReference type="NCBI Taxonomy" id="2826895"/>
    <lineage>
        <taxon>Bacteria</taxon>
        <taxon>Bacillati</taxon>
        <taxon>Bacillota</taxon>
        <taxon>Bacilli</taxon>
        <taxon>Bacillales</taxon>
        <taxon>Paenibacillaceae</taxon>
        <taxon>Cohnella</taxon>
    </lineage>
</organism>
<dbReference type="EC" id="3.2.1.22" evidence="1"/>
<keyword evidence="2" id="KW-1185">Reference proteome</keyword>
<dbReference type="InterPro" id="IPR013785">
    <property type="entry name" value="Aldolase_TIM"/>
</dbReference>
<keyword evidence="1" id="KW-0326">Glycosidase</keyword>
<dbReference type="Pfam" id="PF02065">
    <property type="entry name" value="Melibiase"/>
    <property type="match status" value="1"/>
</dbReference>
<dbReference type="InterPro" id="IPR017853">
    <property type="entry name" value="GH"/>
</dbReference>
<gene>
    <name evidence="1" type="ORF">KB449_33985</name>
</gene>
<evidence type="ECO:0000313" key="1">
    <source>
        <dbReference type="EMBL" id="MDI4649989.1"/>
    </source>
</evidence>
<sequence length="678" mass="76874">MFEQKGAGYRIRLGGADIAVEGEAMTLALGGKTYAVCLRPVLDGFKLPISGWTQEGGALLGELSDCGYRVKLTAGASWLEYTIDGSSSLHGEIRYFAGTELVDSVVRGFLPDHYNRVFQPGESAEFVFSATAKESQFDRGLERIWMTCPAPKTLAFRDKWVEAGPWWGIVVPDPLPVRETVATFRQGRFDIAFTHFYGAAYEGRFPRVQFHFGLETEDAVLDRYVAYYRDNGYLRERGEWFDWWNRPIFCTWGQQEYLELSCDFERNPLTADTLMDWVVSLEEKTGGHPFTLIVDSHWFDHYGEYGVHPQRFGDTARFRRLIESVKARGHKVVLWYTPLWVSKTSRIVREHPEWLVKTLEGEPARVTNTEIYDYVYLLDCSRRDVRAHIRSTVRYLLSDEADGLNADGFKIDMNYYGPVGGKHAIDNYEWGIGEKLWYELVRFIGTEAAAVKADALLTLSGAEPYLQPWAPAQRLNDLFPVVPESPDPWYRRAALVSKMLPGVLIDVDGWPSTRTRSAEYWMVSPTFGVPVTYHLDGFDNKEKLSDADFARMRAAWNVYANAPVKADMALHIDPDRRVFYRTYGSGPLAGFYAALAMHSCCLVTYGERWMMAASIADMTVEVPVPPGRTISAACKRLPGGDVPIVWEEDREAGTVRFRIEDCGRGIEAFVLEFAQVDG</sequence>
<reference evidence="1" key="1">
    <citation type="submission" date="2023-04" db="EMBL/GenBank/DDBJ databases">
        <title>Comparative genomic analysis of Cohnella hashimotonis sp. nov., isolated from the International Space Station.</title>
        <authorList>
            <person name="Venkateswaran K."/>
            <person name="Simpson A."/>
        </authorList>
    </citation>
    <scope>NUCLEOTIDE SEQUENCE</scope>
    <source>
        <strain evidence="1">F6_2S_P_1</strain>
    </source>
</reference>
<accession>A0ABT6TVL0</accession>
<name>A0ABT6TVL0_9BACL</name>
<dbReference type="Gene3D" id="3.20.20.70">
    <property type="entry name" value="Aldolase class I"/>
    <property type="match status" value="1"/>
</dbReference>
<dbReference type="EMBL" id="JAGRPV010000001">
    <property type="protein sequence ID" value="MDI4649989.1"/>
    <property type="molecule type" value="Genomic_DNA"/>
</dbReference>
<proteinExistence type="predicted"/>
<comment type="caution">
    <text evidence="1">The sequence shown here is derived from an EMBL/GenBank/DDBJ whole genome shotgun (WGS) entry which is preliminary data.</text>
</comment>
<dbReference type="SUPFAM" id="SSF51445">
    <property type="entry name" value="(Trans)glycosidases"/>
    <property type="match status" value="1"/>
</dbReference>
<dbReference type="GO" id="GO:0004557">
    <property type="term" value="F:alpha-galactosidase activity"/>
    <property type="evidence" value="ECO:0007669"/>
    <property type="project" value="UniProtKB-EC"/>
</dbReference>